<dbReference type="Gene3D" id="3.40.190.10">
    <property type="entry name" value="Periplasmic binding protein-like II"/>
    <property type="match status" value="1"/>
</dbReference>
<evidence type="ECO:0000256" key="1">
    <source>
        <dbReference type="SAM" id="SignalP"/>
    </source>
</evidence>
<keyword evidence="1" id="KW-0732">Signal</keyword>
<protein>
    <submittedName>
        <fullName evidence="2">ABC transporter substrate-binding protein</fullName>
    </submittedName>
</protein>
<accession>A0A2G6E7Y3</accession>
<dbReference type="Pfam" id="PF01547">
    <property type="entry name" value="SBP_bac_1"/>
    <property type="match status" value="1"/>
</dbReference>
<evidence type="ECO:0000313" key="3">
    <source>
        <dbReference type="Proteomes" id="UP000229740"/>
    </source>
</evidence>
<name>A0A2G6E7Y3_9BACT</name>
<gene>
    <name evidence="2" type="ORF">CSB45_03825</name>
</gene>
<dbReference type="AlphaFoldDB" id="A0A2G6E7Y3"/>
<dbReference type="Proteomes" id="UP000229740">
    <property type="component" value="Unassembled WGS sequence"/>
</dbReference>
<dbReference type="EMBL" id="PDPS01000023">
    <property type="protein sequence ID" value="PID58206.1"/>
    <property type="molecule type" value="Genomic_DNA"/>
</dbReference>
<comment type="caution">
    <text evidence="2">The sequence shown here is derived from an EMBL/GenBank/DDBJ whole genome shotgun (WGS) entry which is preliminary data.</text>
</comment>
<dbReference type="InterPro" id="IPR006059">
    <property type="entry name" value="SBP"/>
</dbReference>
<dbReference type="PANTHER" id="PTHR43649">
    <property type="entry name" value="ARABINOSE-BINDING PROTEIN-RELATED"/>
    <property type="match status" value="1"/>
</dbReference>
<sequence length="429" mass="47750">MKIFTFAGLLTLCCVLALSHVAGSEPVEITLWHMEQPPHRVARVQELIDEFNAANPDIIVKQEPQSWGEIYAKAPAALAAGNAPELLFAIPDFTPILKGLGKIQPMDDFVAEMDASHHYYDAAIAPYKYDGAVWAVPLYNMVQSLWYRKSVFEQAGVAPPVTWSEWQDVVEKLTSDKQYGIGLPANRQLYTDQTIYDFMINAGADDIYNSDGTLRFNNPQTIEAYDFYKQLYRYSPPDSPNWTWGEAEACFGNRSCAMILQFTVITTYDTQAEGDAEDLGVIAIPHKEGLEDPGTISYVNGVMLLTEDQAKQEAAKKFLAFILEPENYGRFLTMEPGLFLPVTEDGSQAKSFWEDPLVVKYRSQIETMVENSTKGRLFGFTDGNTFPSIAAISGQNLLAQALQLLLIDGESAEKAIATGQKLMEDAIEE</sequence>
<organism evidence="2 3">
    <name type="scientific">candidate division KSB3 bacterium</name>
    <dbReference type="NCBI Taxonomy" id="2044937"/>
    <lineage>
        <taxon>Bacteria</taxon>
        <taxon>candidate division KSB3</taxon>
    </lineage>
</organism>
<feature type="chain" id="PRO_5014791194" evidence="1">
    <location>
        <begin position="25"/>
        <end position="429"/>
    </location>
</feature>
<evidence type="ECO:0000313" key="2">
    <source>
        <dbReference type="EMBL" id="PID58206.1"/>
    </source>
</evidence>
<feature type="signal peptide" evidence="1">
    <location>
        <begin position="1"/>
        <end position="24"/>
    </location>
</feature>
<dbReference type="SUPFAM" id="SSF53850">
    <property type="entry name" value="Periplasmic binding protein-like II"/>
    <property type="match status" value="1"/>
</dbReference>
<reference evidence="2 3" key="1">
    <citation type="submission" date="2017-10" db="EMBL/GenBank/DDBJ databases">
        <title>Novel microbial diversity and functional potential in the marine mammal oral microbiome.</title>
        <authorList>
            <person name="Dudek N.K."/>
            <person name="Sun C.L."/>
            <person name="Burstein D."/>
            <person name="Kantor R.S."/>
            <person name="Aliaga Goltsman D.S."/>
            <person name="Bik E.M."/>
            <person name="Thomas B.C."/>
            <person name="Banfield J.F."/>
            <person name="Relman D.A."/>
        </authorList>
    </citation>
    <scope>NUCLEOTIDE SEQUENCE [LARGE SCALE GENOMIC DNA]</scope>
    <source>
        <strain evidence="2">DOLZORAL124_49_17</strain>
    </source>
</reference>
<dbReference type="PANTHER" id="PTHR43649:SF12">
    <property type="entry name" value="DIACETYLCHITOBIOSE BINDING PROTEIN DASA"/>
    <property type="match status" value="1"/>
</dbReference>
<proteinExistence type="predicted"/>
<dbReference type="InterPro" id="IPR050490">
    <property type="entry name" value="Bact_solute-bd_prot1"/>
</dbReference>